<dbReference type="PANTHER" id="PTHR11384">
    <property type="entry name" value="ATP-BINDING CASSETTE, SUB-FAMILY D MEMBER"/>
    <property type="match status" value="1"/>
</dbReference>
<name>A0A2P1CZB1_9NOSO</name>
<evidence type="ECO:0000256" key="2">
    <source>
        <dbReference type="ARBA" id="ARBA00022448"/>
    </source>
</evidence>
<dbReference type="GO" id="GO:0016887">
    <property type="term" value="F:ATP hydrolysis activity"/>
    <property type="evidence" value="ECO:0007669"/>
    <property type="project" value="InterPro"/>
</dbReference>
<dbReference type="Pfam" id="PF06472">
    <property type="entry name" value="ABC_membrane_2"/>
    <property type="match status" value="1"/>
</dbReference>
<sequence length="677" mass="77278">MQSKTFRDQPLKKDSFISTFTQFWEDVRAIAGPYWYPTEAQGRVFSNVIRAWGMLILLILLIIALVGVTAFNSFISRYLVDVIIEEKNFDKFVETVSLYGAALVCVTLLVGFTKFIRKKIALDWYEWLNNHTLEKYFRKRAYYKINFKSDIDNPDQRLSQEIEPITRSALNFSATLLEKTLEMMTFLVILWSISQFVAVALVAYTIIGNVIAVYLTQELNQINQEELEFKADYAYALTHVRNHAESIAFFQGEKEELNIIQRRFSNILKSAKCKINWERNKDIFSRGYQAVIQIFPFIVLGPLYIRDEIDFGEVGQASLACNLFANAMAEVINEFGTSGRFSSYVERLGEFSNALAAVTKEPENVKTIKTIEEKRLAFEHVTLQTPNYEQLIVEDLSLSVEPGEGLLIVGPSGRGKSSLLRAIAGLWNAGNGRLVRPPREDVLFLPQRPYIILGTLREQLLYPQTNRKMSDRELEGILQQVNLQNLLSRVDGFDTEVPWENILSLGEQQRLAFARLLVTHPSFTILDEATSALDLNNEGNLYQQLQSTKTTFISVGHRESLFNYHQWVLELSQDSSWQLVTVEDYRLKKVNQIVKNSPANAEVPIDVLPNNQSPNQPEISPETSIIAGISHKEMQTLTDSPINTIRSKASLGKSITTKDGFTYRYDKDPNVLKWIRA</sequence>
<gene>
    <name evidence="11" type="primary">aptE</name>
</gene>
<evidence type="ECO:0000256" key="1">
    <source>
        <dbReference type="ARBA" id="ARBA00004651"/>
    </source>
</evidence>
<reference evidence="11" key="2">
    <citation type="submission" date="2018-04" db="EMBL/GenBank/DDBJ databases">
        <authorList>
            <person name="Go L.Y."/>
            <person name="Mitchell J.A."/>
        </authorList>
    </citation>
    <scope>NUCLEOTIDE SEQUENCE</scope>
    <source>
        <strain evidence="11">N135.9.1</strain>
    </source>
</reference>
<dbReference type="GO" id="GO:0005524">
    <property type="term" value="F:ATP binding"/>
    <property type="evidence" value="ECO:0007669"/>
    <property type="project" value="UniProtKB-KW"/>
</dbReference>
<keyword evidence="7 8" id="KW-0472">Membrane</keyword>
<keyword evidence="6 8" id="KW-1133">Transmembrane helix</keyword>
<evidence type="ECO:0000256" key="4">
    <source>
        <dbReference type="ARBA" id="ARBA00022741"/>
    </source>
</evidence>
<dbReference type="InterPro" id="IPR003593">
    <property type="entry name" value="AAA+_ATPase"/>
</dbReference>
<accession>A0A2P1CZB1</accession>
<evidence type="ECO:0000313" key="11">
    <source>
        <dbReference type="EMBL" id="AVK43385.1"/>
    </source>
</evidence>
<dbReference type="CDD" id="cd03223">
    <property type="entry name" value="ABCD_peroxisomal_ALDP"/>
    <property type="match status" value="1"/>
</dbReference>
<dbReference type="GO" id="GO:0005886">
    <property type="term" value="C:plasma membrane"/>
    <property type="evidence" value="ECO:0007669"/>
    <property type="project" value="UniProtKB-SubCell"/>
</dbReference>
<reference evidence="11" key="1">
    <citation type="journal article" date="2017" name="ACS Chem. Biol.">
        <title>Simultaneous Production of Anabaenopeptins and Namalides by the Cyanobacterium Nostoc sp. CENA543.</title>
        <authorList>
            <person name="Shishido T.K."/>
            <person name="Jokela J."/>
            <person name="Fewer D.P."/>
            <person name="Wahlsten M."/>
            <person name="Fiore M.F."/>
            <person name="Sivonen K."/>
        </authorList>
    </citation>
    <scope>NUCLEOTIDE SEQUENCE</scope>
    <source>
        <strain evidence="11">N135.9.1</strain>
    </source>
</reference>
<keyword evidence="3 8" id="KW-0812">Transmembrane</keyword>
<dbReference type="PROSITE" id="PS50893">
    <property type="entry name" value="ABC_TRANSPORTER_2"/>
    <property type="match status" value="1"/>
</dbReference>
<evidence type="ECO:0000259" key="9">
    <source>
        <dbReference type="PROSITE" id="PS50893"/>
    </source>
</evidence>
<evidence type="ECO:0000256" key="8">
    <source>
        <dbReference type="SAM" id="Phobius"/>
    </source>
</evidence>
<dbReference type="AlphaFoldDB" id="A0A2P1CZB1"/>
<evidence type="ECO:0000256" key="5">
    <source>
        <dbReference type="ARBA" id="ARBA00022840"/>
    </source>
</evidence>
<dbReference type="PROSITE" id="PS00211">
    <property type="entry name" value="ABC_TRANSPORTER_1"/>
    <property type="match status" value="1"/>
</dbReference>
<dbReference type="InterPro" id="IPR003439">
    <property type="entry name" value="ABC_transporter-like_ATP-bd"/>
</dbReference>
<dbReference type="SUPFAM" id="SSF52540">
    <property type="entry name" value="P-loop containing nucleoside triphosphate hydrolases"/>
    <property type="match status" value="1"/>
</dbReference>
<keyword evidence="4" id="KW-0547">Nucleotide-binding</keyword>
<feature type="domain" description="ABC transporter" evidence="9">
    <location>
        <begin position="376"/>
        <end position="598"/>
    </location>
</feature>
<dbReference type="PANTHER" id="PTHR11384:SF59">
    <property type="entry name" value="LYSOSOMAL COBALAMIN TRANSPORTER ABCD4"/>
    <property type="match status" value="1"/>
</dbReference>
<evidence type="ECO:0000256" key="3">
    <source>
        <dbReference type="ARBA" id="ARBA00022692"/>
    </source>
</evidence>
<protein>
    <submittedName>
        <fullName evidence="11">AptE</fullName>
    </submittedName>
</protein>
<dbReference type="EMBL" id="MF741693">
    <property type="protein sequence ID" value="AVK43385.1"/>
    <property type="molecule type" value="Genomic_DNA"/>
</dbReference>
<comment type="subcellular location">
    <subcellularLocation>
        <location evidence="1">Cell membrane</location>
        <topology evidence="1">Multi-pass membrane protein</topology>
    </subcellularLocation>
</comment>
<evidence type="ECO:0000259" key="10">
    <source>
        <dbReference type="PROSITE" id="PS50929"/>
    </source>
</evidence>
<evidence type="ECO:0000256" key="6">
    <source>
        <dbReference type="ARBA" id="ARBA00022989"/>
    </source>
</evidence>
<dbReference type="Pfam" id="PF00005">
    <property type="entry name" value="ABC_tran"/>
    <property type="match status" value="1"/>
</dbReference>
<dbReference type="PROSITE" id="PS50929">
    <property type="entry name" value="ABC_TM1F"/>
    <property type="match status" value="1"/>
</dbReference>
<keyword evidence="5" id="KW-0067">ATP-binding</keyword>
<dbReference type="SMART" id="SM00382">
    <property type="entry name" value="AAA"/>
    <property type="match status" value="1"/>
</dbReference>
<dbReference type="InterPro" id="IPR011527">
    <property type="entry name" value="ABC1_TM_dom"/>
</dbReference>
<feature type="domain" description="ABC transmembrane type-1" evidence="10">
    <location>
        <begin position="56"/>
        <end position="340"/>
    </location>
</feature>
<feature type="transmembrane region" description="Helical" evidence="8">
    <location>
        <begin position="51"/>
        <end position="76"/>
    </location>
</feature>
<dbReference type="Gene3D" id="1.20.1560.10">
    <property type="entry name" value="ABC transporter type 1, transmembrane domain"/>
    <property type="match status" value="1"/>
</dbReference>
<dbReference type="Gene3D" id="3.40.50.300">
    <property type="entry name" value="P-loop containing nucleotide triphosphate hydrolases"/>
    <property type="match status" value="1"/>
</dbReference>
<dbReference type="InterPro" id="IPR050835">
    <property type="entry name" value="ABC_transporter_sub-D"/>
</dbReference>
<organism evidence="11">
    <name type="scientific">Nostoc sp. N135.9.1</name>
    <dbReference type="NCBI Taxonomy" id="2078587"/>
    <lineage>
        <taxon>Bacteria</taxon>
        <taxon>Bacillati</taxon>
        <taxon>Cyanobacteriota</taxon>
        <taxon>Cyanophyceae</taxon>
        <taxon>Nostocales</taxon>
        <taxon>Nostocaceae</taxon>
        <taxon>Nostoc</taxon>
    </lineage>
</organism>
<keyword evidence="2" id="KW-0813">Transport</keyword>
<feature type="transmembrane region" description="Helical" evidence="8">
    <location>
        <begin position="96"/>
        <end position="116"/>
    </location>
</feature>
<evidence type="ECO:0000256" key="7">
    <source>
        <dbReference type="ARBA" id="ARBA00023136"/>
    </source>
</evidence>
<dbReference type="InterPro" id="IPR017871">
    <property type="entry name" value="ABC_transporter-like_CS"/>
</dbReference>
<dbReference type="InterPro" id="IPR036640">
    <property type="entry name" value="ABC1_TM_sf"/>
</dbReference>
<dbReference type="GO" id="GO:0140359">
    <property type="term" value="F:ABC-type transporter activity"/>
    <property type="evidence" value="ECO:0007669"/>
    <property type="project" value="InterPro"/>
</dbReference>
<feature type="transmembrane region" description="Helical" evidence="8">
    <location>
        <begin position="186"/>
        <end position="215"/>
    </location>
</feature>
<dbReference type="InterPro" id="IPR027417">
    <property type="entry name" value="P-loop_NTPase"/>
</dbReference>
<dbReference type="SUPFAM" id="SSF90123">
    <property type="entry name" value="ABC transporter transmembrane region"/>
    <property type="match status" value="1"/>
</dbReference>
<proteinExistence type="predicted"/>